<evidence type="ECO:0000313" key="8">
    <source>
        <dbReference type="EMBL" id="KKI98694.1"/>
    </source>
</evidence>
<keyword evidence="2 6" id="KW-0812">Transmembrane</keyword>
<evidence type="ECO:0000313" key="9">
    <source>
        <dbReference type="Proteomes" id="UP000034681"/>
    </source>
</evidence>
<dbReference type="InterPro" id="IPR010445">
    <property type="entry name" value="LapA_dom"/>
</dbReference>
<dbReference type="Pfam" id="PF06305">
    <property type="entry name" value="LapA_dom"/>
    <property type="match status" value="1"/>
</dbReference>
<name>A0A0M2PR39_PROHO</name>
<proteinExistence type="predicted"/>
<evidence type="ECO:0000256" key="2">
    <source>
        <dbReference type="ARBA" id="ARBA00022692"/>
    </source>
</evidence>
<organism evidence="8 9">
    <name type="scientific">Prochlorothrix hollandica PCC 9006 = CALU 1027</name>
    <dbReference type="NCBI Taxonomy" id="317619"/>
    <lineage>
        <taxon>Bacteria</taxon>
        <taxon>Bacillati</taxon>
        <taxon>Cyanobacteriota</taxon>
        <taxon>Cyanophyceae</taxon>
        <taxon>Prochlorotrichales</taxon>
        <taxon>Prochlorotrichaceae</taxon>
        <taxon>Prochlorothrix</taxon>
    </lineage>
</organism>
<dbReference type="STRING" id="317619.GCA_000332315_01688"/>
<keyword evidence="3 6" id="KW-1133">Transmembrane helix</keyword>
<feature type="coiled-coil region" evidence="5">
    <location>
        <begin position="72"/>
        <end position="126"/>
    </location>
</feature>
<keyword evidence="9" id="KW-1185">Reference proteome</keyword>
<dbReference type="Proteomes" id="UP000034681">
    <property type="component" value="Unassembled WGS sequence"/>
</dbReference>
<dbReference type="eggNOG" id="COG5416">
    <property type="taxonomic scope" value="Bacteria"/>
</dbReference>
<evidence type="ECO:0000256" key="5">
    <source>
        <dbReference type="SAM" id="Coils"/>
    </source>
</evidence>
<keyword evidence="4 6" id="KW-0472">Membrane</keyword>
<dbReference type="OrthoDB" id="530861at2"/>
<feature type="transmembrane region" description="Helical" evidence="6">
    <location>
        <begin position="7"/>
        <end position="32"/>
    </location>
</feature>
<keyword evidence="1" id="KW-1003">Cell membrane</keyword>
<feature type="domain" description="Lipopolysaccharide assembly protein A" evidence="7">
    <location>
        <begin position="22"/>
        <end position="87"/>
    </location>
</feature>
<gene>
    <name evidence="8" type="ORF">PROH_17770</name>
</gene>
<evidence type="ECO:0000256" key="3">
    <source>
        <dbReference type="ARBA" id="ARBA00022989"/>
    </source>
</evidence>
<dbReference type="AlphaFoldDB" id="A0A0M2PR39"/>
<dbReference type="RefSeq" id="WP_017712183.1">
    <property type="nucleotide sequence ID" value="NZ_KB235936.1"/>
</dbReference>
<evidence type="ECO:0000256" key="4">
    <source>
        <dbReference type="ARBA" id="ARBA00023136"/>
    </source>
</evidence>
<sequence length="133" mass="15408">MRQINFVIGFVIIFGLVLFSLENPTMVMIRVVPGSLELQLPLCIAMIGAMGFGALLVWVLSVWGEIQSRFSKTFDRRKIKEQEKQIESLQEDLGKYRLNLDKKKQLEKMQDDLERYRTIVEDKRLLSSADDKA</sequence>
<accession>A0A0M2PR39</accession>
<feature type="transmembrane region" description="Helical" evidence="6">
    <location>
        <begin position="38"/>
        <end position="63"/>
    </location>
</feature>
<reference evidence="8" key="1">
    <citation type="submission" date="2012-04" db="EMBL/GenBank/DDBJ databases">
        <authorList>
            <person name="Borisov I.G."/>
            <person name="Ivanikova N.V."/>
            <person name="Pinevich A.V."/>
        </authorList>
    </citation>
    <scope>NUCLEOTIDE SEQUENCE [LARGE SCALE GENOMIC DNA]</scope>
    <source>
        <strain evidence="8">CALU 1027</strain>
    </source>
</reference>
<evidence type="ECO:0000256" key="1">
    <source>
        <dbReference type="ARBA" id="ARBA00022475"/>
    </source>
</evidence>
<evidence type="ECO:0000256" key="6">
    <source>
        <dbReference type="SAM" id="Phobius"/>
    </source>
</evidence>
<protein>
    <recommendedName>
        <fullName evidence="7">Lipopolysaccharide assembly protein A domain-containing protein</fullName>
    </recommendedName>
</protein>
<evidence type="ECO:0000259" key="7">
    <source>
        <dbReference type="Pfam" id="PF06305"/>
    </source>
</evidence>
<dbReference type="GO" id="GO:0005886">
    <property type="term" value="C:plasma membrane"/>
    <property type="evidence" value="ECO:0007669"/>
    <property type="project" value="InterPro"/>
</dbReference>
<dbReference type="EMBL" id="AJTX02000007">
    <property type="protein sequence ID" value="KKI98694.1"/>
    <property type="molecule type" value="Genomic_DNA"/>
</dbReference>
<keyword evidence="5" id="KW-0175">Coiled coil</keyword>
<comment type="caution">
    <text evidence="8">The sequence shown here is derived from an EMBL/GenBank/DDBJ whole genome shotgun (WGS) entry which is preliminary data.</text>
</comment>